<evidence type="ECO:0000313" key="4">
    <source>
        <dbReference type="Proteomes" id="UP000663827"/>
    </source>
</evidence>
<name>A0A8H3EA87_9AGAM</name>
<sequence>MNLPDSGTAQPDIHHGGSASAPKPSVAKHVVQADVNHFFSAPLYKKDKNRVARLAPAQSQSINTLRAPTCANPHSPRDGWELAMALLRLEYALTHPYPRSKLFTTITFVLIALVLPVLVIVNIITVGHELVPSLRPDFQQNDTVPSWWVTTPLAPILRRKAPLCQPKDFGRGDTFRLSPSLFEYKVLSSWRTDTNITSGDEGRVEYRGGSFNQCYVYSIRFDLDIIESTQTLTVAIVCPVSPVVAFLETRIVFAIEVSKDIVGQYYGYGIDVIGLVGEESWDYRRIVFAMMDVISTDSLSILDRNRVDWLSLSTRAAVNEENPVFSTTNIMAKNGTGYMTGNNTMGEAEVYRATITNLMRVVQHAVQLDLSNPGSDNIFTNSSAINSTFSANPPPAGIDPNTWVDKNSFRYGWVTAPHSTFAGMLRAGIPTNITTALGNLTGLPADSTMVTSYLCPSYQARPMSSLLANVFIGTATMLLSAWAAWTFVSSTIAKRIRGPCVTCTCGALLDPENPTVRCDHGHAVVTSGLATGLVPPPPNFGNPIRLNTESMVDEKGETSSQDVSIQEVPKTGPVAEGKV</sequence>
<feature type="transmembrane region" description="Helical" evidence="2">
    <location>
        <begin position="102"/>
        <end position="124"/>
    </location>
</feature>
<organism evidence="3 4">
    <name type="scientific">Rhizoctonia solani</name>
    <dbReference type="NCBI Taxonomy" id="456999"/>
    <lineage>
        <taxon>Eukaryota</taxon>
        <taxon>Fungi</taxon>
        <taxon>Dikarya</taxon>
        <taxon>Basidiomycota</taxon>
        <taxon>Agaricomycotina</taxon>
        <taxon>Agaricomycetes</taxon>
        <taxon>Cantharellales</taxon>
        <taxon>Ceratobasidiaceae</taxon>
        <taxon>Rhizoctonia</taxon>
    </lineage>
</organism>
<accession>A0A8H3EA87</accession>
<gene>
    <name evidence="3" type="ORF">RDB_LOCUS169612</name>
</gene>
<keyword evidence="2" id="KW-1133">Transmembrane helix</keyword>
<evidence type="ECO:0000256" key="1">
    <source>
        <dbReference type="SAM" id="MobiDB-lite"/>
    </source>
</evidence>
<evidence type="ECO:0000256" key="2">
    <source>
        <dbReference type="SAM" id="Phobius"/>
    </source>
</evidence>
<feature type="region of interest" description="Disordered" evidence="1">
    <location>
        <begin position="1"/>
        <end position="26"/>
    </location>
</feature>
<dbReference type="Proteomes" id="UP000663827">
    <property type="component" value="Unassembled WGS sequence"/>
</dbReference>
<feature type="transmembrane region" description="Helical" evidence="2">
    <location>
        <begin position="466"/>
        <end position="488"/>
    </location>
</feature>
<reference evidence="3" key="1">
    <citation type="submission" date="2021-01" db="EMBL/GenBank/DDBJ databases">
        <authorList>
            <person name="Kaushik A."/>
        </authorList>
    </citation>
    <scope>NUCLEOTIDE SEQUENCE</scope>
    <source>
        <strain evidence="3">AG5</strain>
    </source>
</reference>
<protein>
    <recommendedName>
        <fullName evidence="5">Transmembrane protein</fullName>
    </recommendedName>
</protein>
<keyword evidence="2" id="KW-0472">Membrane</keyword>
<evidence type="ECO:0008006" key="5">
    <source>
        <dbReference type="Google" id="ProtNLM"/>
    </source>
</evidence>
<dbReference type="AlphaFoldDB" id="A0A8H3EA87"/>
<evidence type="ECO:0000313" key="3">
    <source>
        <dbReference type="EMBL" id="CAE7222930.1"/>
    </source>
</evidence>
<comment type="caution">
    <text evidence="3">The sequence shown here is derived from an EMBL/GenBank/DDBJ whole genome shotgun (WGS) entry which is preliminary data.</text>
</comment>
<proteinExistence type="predicted"/>
<dbReference type="EMBL" id="CAJNJQ010006075">
    <property type="protein sequence ID" value="CAE7222930.1"/>
    <property type="molecule type" value="Genomic_DNA"/>
</dbReference>
<feature type="region of interest" description="Disordered" evidence="1">
    <location>
        <begin position="553"/>
        <end position="579"/>
    </location>
</feature>
<keyword evidence="2" id="KW-0812">Transmembrane</keyword>